<dbReference type="GO" id="GO:0004016">
    <property type="term" value="F:adenylate cyclase activity"/>
    <property type="evidence" value="ECO:0007669"/>
    <property type="project" value="UniProtKB-EC"/>
</dbReference>
<dbReference type="Pfam" id="PF00481">
    <property type="entry name" value="PP2C"/>
    <property type="match status" value="1"/>
</dbReference>
<feature type="compositionally biased region" description="Basic residues" evidence="13">
    <location>
        <begin position="352"/>
        <end position="365"/>
    </location>
</feature>
<dbReference type="Pfam" id="PF08509">
    <property type="entry name" value="Ad_cyc_g-alpha"/>
    <property type="match status" value="1"/>
</dbReference>
<dbReference type="GO" id="GO:0035556">
    <property type="term" value="P:intracellular signal transduction"/>
    <property type="evidence" value="ECO:0007669"/>
    <property type="project" value="InterPro"/>
</dbReference>
<dbReference type="Pfam" id="PF00211">
    <property type="entry name" value="Guanylate_cyc"/>
    <property type="match status" value="1"/>
</dbReference>
<feature type="region of interest" description="Disordered" evidence="13">
    <location>
        <begin position="250"/>
        <end position="467"/>
    </location>
</feature>
<keyword evidence="8" id="KW-0460">Magnesium</keyword>
<protein>
    <recommendedName>
        <fullName evidence="4">Adenylate cyclase</fullName>
        <ecNumber evidence="3">4.6.1.1</ecNumber>
    </recommendedName>
    <alternativeName>
        <fullName evidence="11">ATP pyrophosphate-lyase</fullName>
    </alternativeName>
    <alternativeName>
        <fullName evidence="12">Adenylyl cyclase</fullName>
    </alternativeName>
</protein>
<keyword evidence="10" id="KW-0456">Lyase</keyword>
<dbReference type="InterPro" id="IPR000159">
    <property type="entry name" value="RA_dom"/>
</dbReference>
<dbReference type="InterPro" id="IPR003591">
    <property type="entry name" value="Leu-rich_rpt_typical-subtyp"/>
</dbReference>
<dbReference type="Gene3D" id="3.80.10.10">
    <property type="entry name" value="Ribonuclease Inhibitor"/>
    <property type="match status" value="2"/>
</dbReference>
<dbReference type="PANTHER" id="PTHR48051">
    <property type="match status" value="1"/>
</dbReference>
<dbReference type="CDD" id="cd07302">
    <property type="entry name" value="CHD"/>
    <property type="match status" value="1"/>
</dbReference>
<feature type="compositionally biased region" description="Polar residues" evidence="13">
    <location>
        <begin position="69"/>
        <end position="104"/>
    </location>
</feature>
<comment type="catalytic activity">
    <reaction evidence="1">
        <text>ATP = 3',5'-cyclic AMP + diphosphate</text>
        <dbReference type="Rhea" id="RHEA:15389"/>
        <dbReference type="ChEBI" id="CHEBI:30616"/>
        <dbReference type="ChEBI" id="CHEBI:33019"/>
        <dbReference type="ChEBI" id="CHEBI:58165"/>
        <dbReference type="EC" id="4.6.1.1"/>
    </reaction>
</comment>
<dbReference type="PROSITE" id="PS51450">
    <property type="entry name" value="LRR"/>
    <property type="match status" value="2"/>
</dbReference>
<evidence type="ECO:0000256" key="6">
    <source>
        <dbReference type="ARBA" id="ARBA00022723"/>
    </source>
</evidence>
<dbReference type="GO" id="GO:0006171">
    <property type="term" value="P:cAMP biosynthetic process"/>
    <property type="evidence" value="ECO:0007669"/>
    <property type="project" value="UniProtKB-KW"/>
</dbReference>
<feature type="compositionally biased region" description="Polar residues" evidence="13">
    <location>
        <begin position="127"/>
        <end position="141"/>
    </location>
</feature>
<evidence type="ECO:0000256" key="11">
    <source>
        <dbReference type="ARBA" id="ARBA00032597"/>
    </source>
</evidence>
<name>A0A0G2FPH6_9PEZI</name>
<accession>A0A0G2FPH6</accession>
<dbReference type="InterPro" id="IPR055414">
    <property type="entry name" value="LRR_R13L4/SHOC2-like"/>
</dbReference>
<dbReference type="CDD" id="cd17214">
    <property type="entry name" value="RA_CYR1_like"/>
    <property type="match status" value="1"/>
</dbReference>
<dbReference type="SUPFAM" id="SSF52058">
    <property type="entry name" value="L domain-like"/>
    <property type="match status" value="2"/>
</dbReference>
<dbReference type="InterPro" id="IPR001054">
    <property type="entry name" value="A/G_cyclase"/>
</dbReference>
<evidence type="ECO:0000256" key="4">
    <source>
        <dbReference type="ARBA" id="ARBA00021420"/>
    </source>
</evidence>
<evidence type="ECO:0000259" key="16">
    <source>
        <dbReference type="PROSITE" id="PS51746"/>
    </source>
</evidence>
<reference evidence="17 18" key="1">
    <citation type="submission" date="2015-05" db="EMBL/GenBank/DDBJ databases">
        <title>Distinctive expansion of gene families associated with plant cell wall degradation and secondary metabolism in the genomes of grapevine trunk pathogens.</title>
        <authorList>
            <person name="Lawrence D.P."/>
            <person name="Travadon R."/>
            <person name="Rolshausen P.E."/>
            <person name="Baumgartner K."/>
        </authorList>
    </citation>
    <scope>NUCLEOTIDE SEQUENCE [LARGE SCALE GENOMIC DNA]</scope>
    <source>
        <strain evidence="17">DA912</strain>
    </source>
</reference>
<dbReference type="EMBL" id="LCUC01000144">
    <property type="protein sequence ID" value="KKY35894.1"/>
    <property type="molecule type" value="Genomic_DNA"/>
</dbReference>
<dbReference type="Pfam" id="PF13855">
    <property type="entry name" value="LRR_8"/>
    <property type="match status" value="1"/>
</dbReference>
<dbReference type="FunFam" id="3.80.10.10:FF:000408">
    <property type="entry name" value="Adenylate cyclase"/>
    <property type="match status" value="1"/>
</dbReference>
<dbReference type="Gene3D" id="3.60.40.10">
    <property type="entry name" value="PPM-type phosphatase domain"/>
    <property type="match status" value="1"/>
</dbReference>
<evidence type="ECO:0000256" key="7">
    <source>
        <dbReference type="ARBA" id="ARBA00022737"/>
    </source>
</evidence>
<comment type="similarity">
    <text evidence="2">Belongs to the adenylyl cyclase class-3 family.</text>
</comment>
<sequence length="1898" mass="211387">MSDLANYRRDLAVLEPAGSRAPQIVHNPPSTASSFMQQVAPWMTGGGSSNGNNPSASPPANGSGVMATTFYNDSSDNLSSASQMSPAFRSASVSAARPTQNLTGSESPPAESSSSAYYNDERRPSIASITTNASSQASKNSGQRGGGLRKLQGFFGEEFPGRDSSETSLPPSFAGKETRSHSYSHASRPHRDRNYSNATDITRDASPSSSRPRTPVPAPEVVPFLYQEAEDIARYGEAPVRGVLAGPDRERYAAENGSQNPPKTSSSNRSGHSIAQGQGTSHRHNRSNDDPRALRPSISREESQANVAIPAKGGANTMYGSRSRAQSPTPSGHSSLGMKNGGADGPASPGHTHQRKGLFNRLRGKKEKDELGPPLNKNLSTSTQSLGSTWMPRPSQSRQDVTRDDGPLPYGERWSAIGQEPSIEPQQRMRPDNGRQATFNNKFPFSKKGRPNKQLDDTEDFIGPTDRSNEKGTYFKLDTDLDDMSGIVTRHAPLTPMAPGVMTNNEAERVQAQSRNGVNGVWNAPDSWAVRRTEQDVPSHAAELEDIGNPPRPEEKLTPYCIRVFRSDGTFATLQMAIDSSVQDLIGQIIKKSYVTESLDNYHIVLKKHDLVRVLNQVERPLLIQKRLLQQVGYEERDRIEDIGREDNSYLCRFLFLSAKESDFHAKTHDLGFGRMQKFNHIDLAGRNLITIPISLYSKAAEIISLNLSRNLSLDLPRDFIHSCINLRDIKYNNNEARKLPLSFSRANKLTYLDVSNNRLEQLEHAELNGLTGLLKLNLANNRLKHLPPYFGAYRQLRTLNISSNFLEKFPSFLCDLESLVDLDMSFNLIMKFPANIGSLKSLERLVITNNRLSGALPDSFKNLLSLRELDVKYNAISAIDVISELPKLEIMTADHNAISQFIGNFERLRSLKLNANPITKFEITSPVPTLKLLNLSNAQLASVDDSFQNVLNLERLVLDRNYFVSLPPQIGSLRYLYLADNQLDDDVFDQITLLSELRLLNLSYNDLSDMPQRSIKSWPQLVELYLSGNELTTLPADDLEEFNSLQVLHINSNKFTNLPADISKAKKLAVLDCGSNYLKYNISNVPYDWNWNLNPNLRFLNLSGNRRLEIKQTVFGAANANREQYTDFSRLLNLRVLGLMDVTLIQPSIPDQSEDRRIRTSGSLAGFLPYGMADTLGRNEHLSTIDLVVPRFNSADTETLLGLFDGQALSSGGSKIAKYLHENFGHIFSMELKSLKTRLNETPVDAMRRAFLSLNKDLVTIAIQHTEDRPLTSHRGSAQPVVLSKEDLNSGGVATVAYLQGQELYIANVGDVQAMLIQSDGSHKFLTRKHDPAEPSERSRIRDAGGWVSRNGRLNDLLEVSRAFGYVDLMPAVQAAPHVSHMTVKESDEIILIATKEIWEYLPPELVADIARGERHDLMRASQKLRDLAMAYGATGKIMVMMMSIADLKKRNERSRLHRGQSMSLYPSGITDDILPREPRKPKRAAKGDVLDSDLRRLEPEVPAPTGLIAIVFTDIKNSTNLWETYPAAMRSAIKLHNDVMRRQLRRIGGYEVKTEGDAFMVSFPTATSALLWCFSVQMQLLDINWPQEMLNSVSCQPLFDKDNNLIFRGLSVRMGTHWGEPLCEVDPITRRMDYYGPIVNKASRVSACADGGQITVSSDFISEIQRCLETYQEPVNSVDDTLEDDSFALAVRKELRSLSSQGFEVKEMGEKKLKGLENPEVVYSLYPHALAGRIDQHLLHEKQVSGEVEKSLPATVAQGGELAFDPEVIWALWRVSLRLEMLCSTLEEGSDRGLQPPETELLDRMKQRGGEVTERFLVNFMEHQVSRIETCISTLTMRHLAAGGGQIAKLDDLRAPMTNVLDIIAESMAELQRYKDQFGELDEMVSVEDISGSDTE</sequence>
<feature type="domain" description="Ras-associating" evidence="15">
    <location>
        <begin position="558"/>
        <end position="649"/>
    </location>
</feature>
<dbReference type="SMART" id="SM00789">
    <property type="entry name" value="Ad_cyc_g-alpha"/>
    <property type="match status" value="1"/>
</dbReference>
<feature type="compositionally biased region" description="Low complexity" evidence="13">
    <location>
        <begin position="50"/>
        <end position="64"/>
    </location>
</feature>
<evidence type="ECO:0000256" key="5">
    <source>
        <dbReference type="ARBA" id="ARBA00022614"/>
    </source>
</evidence>
<organism evidence="17 18">
    <name type="scientific">Diaporthe ampelina</name>
    <dbReference type="NCBI Taxonomy" id="1214573"/>
    <lineage>
        <taxon>Eukaryota</taxon>
        <taxon>Fungi</taxon>
        <taxon>Dikarya</taxon>
        <taxon>Ascomycota</taxon>
        <taxon>Pezizomycotina</taxon>
        <taxon>Sordariomycetes</taxon>
        <taxon>Sordariomycetidae</taxon>
        <taxon>Diaporthales</taxon>
        <taxon>Diaporthaceae</taxon>
        <taxon>Diaporthe</taxon>
    </lineage>
</organism>
<feature type="compositionally biased region" description="Low complexity" evidence="13">
    <location>
        <begin position="105"/>
        <end position="118"/>
    </location>
</feature>
<dbReference type="PROSITE" id="PS50125">
    <property type="entry name" value="GUANYLATE_CYCLASE_2"/>
    <property type="match status" value="1"/>
</dbReference>
<evidence type="ECO:0000256" key="10">
    <source>
        <dbReference type="ARBA" id="ARBA00023239"/>
    </source>
</evidence>
<dbReference type="CDD" id="cd00143">
    <property type="entry name" value="PP2Cc"/>
    <property type="match status" value="1"/>
</dbReference>
<feature type="compositionally biased region" description="Basic and acidic residues" evidence="13">
    <location>
        <begin position="286"/>
        <end position="303"/>
    </location>
</feature>
<dbReference type="Gene3D" id="3.30.70.1230">
    <property type="entry name" value="Nucleotide cyclase"/>
    <property type="match status" value="1"/>
</dbReference>
<dbReference type="SMART" id="SM00314">
    <property type="entry name" value="RA"/>
    <property type="match status" value="1"/>
</dbReference>
<dbReference type="SMART" id="SM00369">
    <property type="entry name" value="LRR_TYP"/>
    <property type="match status" value="10"/>
</dbReference>
<reference evidence="17 18" key="2">
    <citation type="submission" date="2015-05" db="EMBL/GenBank/DDBJ databases">
        <authorList>
            <person name="Morales-Cruz A."/>
            <person name="Amrine K.C."/>
            <person name="Cantu D."/>
        </authorList>
    </citation>
    <scope>NUCLEOTIDE SEQUENCE [LARGE SCALE GENOMIC DNA]</scope>
    <source>
        <strain evidence="17">DA912</strain>
    </source>
</reference>
<dbReference type="SMART" id="SM00332">
    <property type="entry name" value="PP2Cc"/>
    <property type="match status" value="1"/>
</dbReference>
<keyword evidence="7" id="KW-0677">Repeat</keyword>
<dbReference type="InterPro" id="IPR050216">
    <property type="entry name" value="LRR_domain-containing"/>
</dbReference>
<keyword evidence="6" id="KW-0479">Metal-binding</keyword>
<dbReference type="EC" id="4.6.1.1" evidence="3"/>
<dbReference type="Pfam" id="PF23010">
    <property type="entry name" value="RA_3"/>
    <property type="match status" value="1"/>
</dbReference>
<dbReference type="SMART" id="SM00044">
    <property type="entry name" value="CYCc"/>
    <property type="match status" value="1"/>
</dbReference>
<dbReference type="OrthoDB" id="2021138at2759"/>
<dbReference type="PROSITE" id="PS51746">
    <property type="entry name" value="PPM_2"/>
    <property type="match status" value="1"/>
</dbReference>
<dbReference type="PANTHER" id="PTHR48051:SF1">
    <property type="entry name" value="RAS SUPPRESSOR PROTEIN 1"/>
    <property type="match status" value="1"/>
</dbReference>
<evidence type="ECO:0000259" key="15">
    <source>
        <dbReference type="PROSITE" id="PS50200"/>
    </source>
</evidence>
<keyword evidence="5" id="KW-0433">Leucine-rich repeat</keyword>
<proteinExistence type="inferred from homology"/>
<dbReference type="SUPFAM" id="SSF81606">
    <property type="entry name" value="PP2C-like"/>
    <property type="match status" value="1"/>
</dbReference>
<comment type="caution">
    <text evidence="17">The sequence shown here is derived from an EMBL/GenBank/DDBJ whole genome shotgun (WGS) entry which is preliminary data.</text>
</comment>
<keyword evidence="18" id="KW-1185">Reference proteome</keyword>
<keyword evidence="9" id="KW-0115">cAMP biosynthesis</keyword>
<dbReference type="InterPro" id="IPR055071">
    <property type="entry name" value="RA_PHLPP-like"/>
</dbReference>
<feature type="domain" description="Guanylate cyclase" evidence="14">
    <location>
        <begin position="1511"/>
        <end position="1648"/>
    </location>
</feature>
<dbReference type="InterPro" id="IPR032675">
    <property type="entry name" value="LRR_dom_sf"/>
</dbReference>
<evidence type="ECO:0000313" key="18">
    <source>
        <dbReference type="Proteomes" id="UP000034680"/>
    </source>
</evidence>
<evidence type="ECO:0000259" key="14">
    <source>
        <dbReference type="PROSITE" id="PS50125"/>
    </source>
</evidence>
<dbReference type="SUPFAM" id="SSF55073">
    <property type="entry name" value="Nucleotide cyclase"/>
    <property type="match status" value="1"/>
</dbReference>
<feature type="compositionally biased region" description="Polar residues" evidence="13">
    <location>
        <begin position="377"/>
        <end position="399"/>
    </location>
</feature>
<feature type="region of interest" description="Disordered" evidence="13">
    <location>
        <begin position="15"/>
        <end position="218"/>
    </location>
</feature>
<evidence type="ECO:0000256" key="8">
    <source>
        <dbReference type="ARBA" id="ARBA00022842"/>
    </source>
</evidence>
<dbReference type="InterPro" id="IPR013716">
    <property type="entry name" value="Adenylate_cyclase_G-a-bd"/>
</dbReference>
<dbReference type="InterPro" id="IPR029787">
    <property type="entry name" value="Nucleotide_cyclase"/>
</dbReference>
<feature type="domain" description="PPM-type phosphatase" evidence="16">
    <location>
        <begin position="1170"/>
        <end position="1446"/>
    </location>
</feature>
<evidence type="ECO:0000313" key="17">
    <source>
        <dbReference type="EMBL" id="KKY35894.1"/>
    </source>
</evidence>
<feature type="compositionally biased region" description="Polar residues" evidence="13">
    <location>
        <begin position="256"/>
        <end position="280"/>
    </location>
</feature>
<evidence type="ECO:0000256" key="2">
    <source>
        <dbReference type="ARBA" id="ARBA00005381"/>
    </source>
</evidence>
<dbReference type="InterPro" id="IPR036457">
    <property type="entry name" value="PPM-type-like_dom_sf"/>
</dbReference>
<dbReference type="FunFam" id="3.60.40.10:FF:000055">
    <property type="entry name" value="Adenylate cyclase AcyA"/>
    <property type="match status" value="1"/>
</dbReference>
<feature type="compositionally biased region" description="Polar residues" evidence="13">
    <location>
        <begin position="318"/>
        <end position="334"/>
    </location>
</feature>
<dbReference type="Proteomes" id="UP000034680">
    <property type="component" value="Unassembled WGS sequence"/>
</dbReference>
<evidence type="ECO:0000256" key="1">
    <source>
        <dbReference type="ARBA" id="ARBA00001593"/>
    </source>
</evidence>
<dbReference type="PROSITE" id="PS50200">
    <property type="entry name" value="RA"/>
    <property type="match status" value="1"/>
</dbReference>
<dbReference type="STRING" id="1214573.A0A0G2FPH6"/>
<dbReference type="InterPro" id="IPR001611">
    <property type="entry name" value="Leu-rich_rpt"/>
</dbReference>
<dbReference type="GO" id="GO:0000287">
    <property type="term" value="F:magnesium ion binding"/>
    <property type="evidence" value="ECO:0007669"/>
    <property type="project" value="InterPro"/>
</dbReference>
<dbReference type="GO" id="GO:0005737">
    <property type="term" value="C:cytoplasm"/>
    <property type="evidence" value="ECO:0007669"/>
    <property type="project" value="TreeGrafter"/>
</dbReference>
<dbReference type="SMART" id="SM00364">
    <property type="entry name" value="LRR_BAC"/>
    <property type="match status" value="7"/>
</dbReference>
<dbReference type="Pfam" id="PF23598">
    <property type="entry name" value="LRR_14"/>
    <property type="match status" value="1"/>
</dbReference>
<evidence type="ECO:0000256" key="13">
    <source>
        <dbReference type="SAM" id="MobiDB-lite"/>
    </source>
</evidence>
<evidence type="ECO:0000256" key="9">
    <source>
        <dbReference type="ARBA" id="ARBA00022998"/>
    </source>
</evidence>
<evidence type="ECO:0000256" key="12">
    <source>
        <dbReference type="ARBA" id="ARBA00032637"/>
    </source>
</evidence>
<evidence type="ECO:0000256" key="3">
    <source>
        <dbReference type="ARBA" id="ARBA00012201"/>
    </source>
</evidence>
<feature type="compositionally biased region" description="Polar residues" evidence="13">
    <location>
        <begin position="28"/>
        <end position="37"/>
    </location>
</feature>
<gene>
    <name evidence="17" type="ORF">UCDDA912_g04167</name>
</gene>
<dbReference type="InterPro" id="IPR001932">
    <property type="entry name" value="PPM-type_phosphatase-like_dom"/>
</dbReference>